<keyword evidence="3" id="KW-1185">Reference proteome</keyword>
<reference evidence="2" key="1">
    <citation type="submission" date="2020-11" db="EMBL/GenBank/DDBJ databases">
        <title>Sequencing the genomes of 1000 actinobacteria strains.</title>
        <authorList>
            <person name="Klenk H.-P."/>
        </authorList>
    </citation>
    <scope>NUCLEOTIDE SEQUENCE</scope>
    <source>
        <strain evidence="2">DSM 45356</strain>
    </source>
</reference>
<dbReference type="EMBL" id="JADOUF010000001">
    <property type="protein sequence ID" value="MBG6138365.1"/>
    <property type="molecule type" value="Genomic_DNA"/>
</dbReference>
<dbReference type="GO" id="GO:0043856">
    <property type="term" value="F:anti-sigma factor antagonist activity"/>
    <property type="evidence" value="ECO:0007669"/>
    <property type="project" value="TreeGrafter"/>
</dbReference>
<gene>
    <name evidence="2" type="ORF">IW245_004559</name>
</gene>
<evidence type="ECO:0000259" key="1">
    <source>
        <dbReference type="PROSITE" id="PS50801"/>
    </source>
</evidence>
<name>A0A8J7GMN7_9ACTN</name>
<proteinExistence type="predicted"/>
<accession>A0A8J7GMN7</accession>
<comment type="caution">
    <text evidence="2">The sequence shown here is derived from an EMBL/GenBank/DDBJ whole genome shotgun (WGS) entry which is preliminary data.</text>
</comment>
<dbReference type="InterPro" id="IPR002645">
    <property type="entry name" value="STAS_dom"/>
</dbReference>
<dbReference type="AlphaFoldDB" id="A0A8J7GMN7"/>
<dbReference type="Pfam" id="PF01740">
    <property type="entry name" value="STAS"/>
    <property type="match status" value="1"/>
</dbReference>
<dbReference type="InterPro" id="IPR011990">
    <property type="entry name" value="TPR-like_helical_dom_sf"/>
</dbReference>
<dbReference type="Proteomes" id="UP000622552">
    <property type="component" value="Unassembled WGS sequence"/>
</dbReference>
<dbReference type="InterPro" id="IPR036513">
    <property type="entry name" value="STAS_dom_sf"/>
</dbReference>
<dbReference type="PANTHER" id="PTHR33495:SF2">
    <property type="entry name" value="ANTI-SIGMA FACTOR ANTAGONIST TM_1081-RELATED"/>
    <property type="match status" value="1"/>
</dbReference>
<evidence type="ECO:0000313" key="3">
    <source>
        <dbReference type="Proteomes" id="UP000622552"/>
    </source>
</evidence>
<feature type="domain" description="STAS" evidence="1">
    <location>
        <begin position="282"/>
        <end position="369"/>
    </location>
</feature>
<protein>
    <submittedName>
        <fullName evidence="2">Anti-anti-sigma factor</fullName>
    </submittedName>
</protein>
<dbReference type="SUPFAM" id="SSF52091">
    <property type="entry name" value="SpoIIaa-like"/>
    <property type="match status" value="1"/>
</dbReference>
<sequence length="369" mass="40218">MPDPHTQKPGQAEHPLNRQILRTLLVHPAIPDAALTELATAAPTAVTAMLGGLVERRLVDILPLVHRVPPALRPPARYILTPAGTLRALRLDETRDLISRSSLGSPPARKLRTSVDLNQALLAVALSLQDTDHTTTRQTLAHNLLLAATTSDTTTAVTLLDEIAEHTWRTRLHHGDHTASTQLIGLLALQGRHHEAARLCHQALQRGTQPLQHALWLEHLGHPDEALDALRNAHQQGCPHSATHMARIHRYHHPTPPTPSPAASGPTLTITTTRPCPQHTHIAIAGEIDYATVAHLRTAIDTEAHTPTRHITLNLADVTLLDSTGIGVLVVAHRICRQRHIHLTIDQPGTHITRTLHAVGVLELLQGND</sequence>
<dbReference type="SUPFAM" id="SSF48452">
    <property type="entry name" value="TPR-like"/>
    <property type="match status" value="1"/>
</dbReference>
<dbReference type="CDD" id="cd07043">
    <property type="entry name" value="STAS_anti-anti-sigma_factors"/>
    <property type="match status" value="1"/>
</dbReference>
<dbReference type="PROSITE" id="PS50801">
    <property type="entry name" value="STAS"/>
    <property type="match status" value="1"/>
</dbReference>
<dbReference type="Gene3D" id="3.30.750.24">
    <property type="entry name" value="STAS domain"/>
    <property type="match status" value="1"/>
</dbReference>
<evidence type="ECO:0000313" key="2">
    <source>
        <dbReference type="EMBL" id="MBG6138365.1"/>
    </source>
</evidence>
<dbReference type="RefSeq" id="WP_197005137.1">
    <property type="nucleotide sequence ID" value="NZ_BONS01000017.1"/>
</dbReference>
<dbReference type="PANTHER" id="PTHR33495">
    <property type="entry name" value="ANTI-SIGMA FACTOR ANTAGONIST TM_1081-RELATED-RELATED"/>
    <property type="match status" value="1"/>
</dbReference>
<organism evidence="2 3">
    <name type="scientific">Longispora fulva</name>
    <dbReference type="NCBI Taxonomy" id="619741"/>
    <lineage>
        <taxon>Bacteria</taxon>
        <taxon>Bacillati</taxon>
        <taxon>Actinomycetota</taxon>
        <taxon>Actinomycetes</taxon>
        <taxon>Micromonosporales</taxon>
        <taxon>Micromonosporaceae</taxon>
        <taxon>Longispora</taxon>
    </lineage>
</organism>